<dbReference type="EMBL" id="JAICBX010000001">
    <property type="protein sequence ID" value="MBW8635799.1"/>
    <property type="molecule type" value="Genomic_DNA"/>
</dbReference>
<dbReference type="PANTHER" id="PTHR30528">
    <property type="entry name" value="CYTOPLASMIC PROTEIN"/>
    <property type="match status" value="1"/>
</dbReference>
<gene>
    <name evidence="1" type="ORF">K1W69_01260</name>
</gene>
<name>A0AAE3CYM2_9HYPH</name>
<organism evidence="1 2">
    <name type="scientific">Flavimaribacter sediminis</name>
    <dbReference type="NCBI Taxonomy" id="2865987"/>
    <lineage>
        <taxon>Bacteria</taxon>
        <taxon>Pseudomonadati</taxon>
        <taxon>Pseudomonadota</taxon>
        <taxon>Alphaproteobacteria</taxon>
        <taxon>Hyphomicrobiales</taxon>
        <taxon>Rhizobiaceae</taxon>
        <taxon>Flavimaribacter</taxon>
    </lineage>
</organism>
<evidence type="ECO:0000313" key="1">
    <source>
        <dbReference type="EMBL" id="MBW8635799.1"/>
    </source>
</evidence>
<dbReference type="AlphaFoldDB" id="A0AAE3CYM2"/>
<dbReference type="PANTHER" id="PTHR30528:SF0">
    <property type="entry name" value="CYTOPLASMIC PROTEIN"/>
    <property type="match status" value="1"/>
</dbReference>
<sequence>MPLRISNRDARRLWLSAQGLAATPTGPLDLMGTIHSLGFVQLDTIRNVTRAHHHILWSRNQNYREPMLGKLLARDRLIFEHYTHDASVIPVEFYPMWRRQFDRMRERLHRSNYYGPALDAAEQKIIRDRIENEGPLSTHAFDTKIEGAREMWARPPHKKTLDYLWYVGDLSTSHRENFIKYYDLTQRVIPDDLRTREIAHDRQVDWLCDAALARLTFASPGEVQRFWEATTPAEVRQWIERRNGALVEVEIQTADRQWVKALAGPDIERKLEEAPEPTSRLRIINPFDPAIRDRTRTERLFGFDYRIEIFVPAEKRLWGYYVYPLLEGDRFVGRIEIKADRNAGFICATRFWPEPRVQWSAQRRNRLEAELYRLARLIGVAEVRYGDDFARD</sequence>
<dbReference type="Proteomes" id="UP001196509">
    <property type="component" value="Unassembled WGS sequence"/>
</dbReference>
<dbReference type="InterPro" id="IPR009351">
    <property type="entry name" value="AlkZ-like"/>
</dbReference>
<dbReference type="GO" id="GO:0003677">
    <property type="term" value="F:DNA binding"/>
    <property type="evidence" value="ECO:0007669"/>
    <property type="project" value="UniProtKB-KW"/>
</dbReference>
<dbReference type="RefSeq" id="WP_220226517.1">
    <property type="nucleotide sequence ID" value="NZ_JAICBX010000001.1"/>
</dbReference>
<dbReference type="Pfam" id="PF06224">
    <property type="entry name" value="AlkZ-like"/>
    <property type="match status" value="1"/>
</dbReference>
<protein>
    <submittedName>
        <fullName evidence="1">Winged helix DNA-binding domain-containing protein</fullName>
    </submittedName>
</protein>
<proteinExistence type="predicted"/>
<reference evidence="1" key="1">
    <citation type="submission" date="2021-08" db="EMBL/GenBank/DDBJ databases">
        <title>Hoeflea bacterium WL0058 sp. nov., isolated from the sediment.</title>
        <authorList>
            <person name="Wang L."/>
            <person name="Zhang D."/>
        </authorList>
    </citation>
    <scope>NUCLEOTIDE SEQUENCE</scope>
    <source>
        <strain evidence="1">WL0058</strain>
    </source>
</reference>
<keyword evidence="2" id="KW-1185">Reference proteome</keyword>
<accession>A0AAE3CYM2</accession>
<evidence type="ECO:0000313" key="2">
    <source>
        <dbReference type="Proteomes" id="UP001196509"/>
    </source>
</evidence>
<comment type="caution">
    <text evidence="1">The sequence shown here is derived from an EMBL/GenBank/DDBJ whole genome shotgun (WGS) entry which is preliminary data.</text>
</comment>
<keyword evidence="1" id="KW-0238">DNA-binding</keyword>